<dbReference type="PANTHER" id="PTHR10183:SF379">
    <property type="entry name" value="CALPAIN-5"/>
    <property type="match status" value="1"/>
</dbReference>
<dbReference type="InterPro" id="IPR022684">
    <property type="entry name" value="Calpain_cysteine_protease"/>
</dbReference>
<evidence type="ECO:0000256" key="7">
    <source>
        <dbReference type="SAM" id="MobiDB-lite"/>
    </source>
</evidence>
<dbReference type="GO" id="GO:0006508">
    <property type="term" value="P:proteolysis"/>
    <property type="evidence" value="ECO:0007669"/>
    <property type="project" value="UniProtKB-KW"/>
</dbReference>
<dbReference type="Proteomes" id="UP000660262">
    <property type="component" value="Unassembled WGS sequence"/>
</dbReference>
<dbReference type="SUPFAM" id="SSF54001">
    <property type="entry name" value="Cysteine proteinases"/>
    <property type="match status" value="1"/>
</dbReference>
<feature type="region of interest" description="Disordered" evidence="7">
    <location>
        <begin position="107"/>
        <end position="185"/>
    </location>
</feature>
<dbReference type="OrthoDB" id="424753at2759"/>
<reference evidence="9" key="1">
    <citation type="submission" date="2020-10" db="EMBL/GenBank/DDBJ databases">
        <title>Unveiling of a novel bifunctional photoreceptor, Dualchrome1, isolated from a cosmopolitan green alga.</title>
        <authorList>
            <person name="Suzuki S."/>
            <person name="Kawachi M."/>
        </authorList>
    </citation>
    <scope>NUCLEOTIDE SEQUENCE</scope>
    <source>
        <strain evidence="9">NIES 2893</strain>
    </source>
</reference>
<evidence type="ECO:0000313" key="10">
    <source>
        <dbReference type="Proteomes" id="UP000660262"/>
    </source>
</evidence>
<evidence type="ECO:0000256" key="1">
    <source>
        <dbReference type="ARBA" id="ARBA00007623"/>
    </source>
</evidence>
<dbReference type="InterPro" id="IPR001300">
    <property type="entry name" value="Peptidase_C2_calpain_cat"/>
</dbReference>
<keyword evidence="2 6" id="KW-0645">Protease</keyword>
<keyword evidence="4 6" id="KW-0788">Thiol protease</keyword>
<dbReference type="SMART" id="SM00230">
    <property type="entry name" value="CysPc"/>
    <property type="match status" value="1"/>
</dbReference>
<dbReference type="PROSITE" id="PS00139">
    <property type="entry name" value="THIOL_PROTEASE_CYS"/>
    <property type="match status" value="1"/>
</dbReference>
<evidence type="ECO:0000256" key="4">
    <source>
        <dbReference type="ARBA" id="ARBA00022807"/>
    </source>
</evidence>
<dbReference type="GO" id="GO:0004198">
    <property type="term" value="F:calcium-dependent cysteine-type endopeptidase activity"/>
    <property type="evidence" value="ECO:0007669"/>
    <property type="project" value="InterPro"/>
</dbReference>
<feature type="active site" evidence="5 6">
    <location>
        <position position="504"/>
    </location>
</feature>
<feature type="compositionally biased region" description="Pro residues" evidence="7">
    <location>
        <begin position="129"/>
        <end position="148"/>
    </location>
</feature>
<feature type="compositionally biased region" description="Acidic residues" evidence="7">
    <location>
        <begin position="173"/>
        <end position="185"/>
    </location>
</feature>
<feature type="domain" description="Calpain catalytic" evidence="8">
    <location>
        <begin position="180"/>
        <end position="567"/>
    </location>
</feature>
<evidence type="ECO:0000256" key="2">
    <source>
        <dbReference type="ARBA" id="ARBA00022670"/>
    </source>
</evidence>
<comment type="similarity">
    <text evidence="1">Belongs to the peptidase C2 family.</text>
</comment>
<protein>
    <recommendedName>
        <fullName evidence="8">Calpain catalytic domain-containing protein</fullName>
    </recommendedName>
</protein>
<organism evidence="9 10">
    <name type="scientific">Pycnococcus provasolii</name>
    <dbReference type="NCBI Taxonomy" id="41880"/>
    <lineage>
        <taxon>Eukaryota</taxon>
        <taxon>Viridiplantae</taxon>
        <taxon>Chlorophyta</taxon>
        <taxon>Pseudoscourfieldiophyceae</taxon>
        <taxon>Pseudoscourfieldiales</taxon>
        <taxon>Pycnococcaceae</taxon>
        <taxon>Pycnococcus</taxon>
    </lineage>
</organism>
<dbReference type="PROSITE" id="PS51257">
    <property type="entry name" value="PROKAR_LIPOPROTEIN"/>
    <property type="match status" value="1"/>
</dbReference>
<evidence type="ECO:0000256" key="5">
    <source>
        <dbReference type="PIRSR" id="PIRSR622684-1"/>
    </source>
</evidence>
<dbReference type="EMBL" id="BNJQ01000002">
    <property type="protein sequence ID" value="GHP01885.1"/>
    <property type="molecule type" value="Genomic_DNA"/>
</dbReference>
<feature type="compositionally biased region" description="Basic and acidic residues" evidence="7">
    <location>
        <begin position="108"/>
        <end position="126"/>
    </location>
</feature>
<proteinExistence type="inferred from homology"/>
<evidence type="ECO:0000256" key="3">
    <source>
        <dbReference type="ARBA" id="ARBA00022801"/>
    </source>
</evidence>
<sequence length="605" mass="66662">MSAVLRAVYSCVCCPCVTVGCASPYDEAVQEANELYEATSTATANALKDNRTAALAAGATAVAVAAVAAPVAVMVAGGLFAAGAVATGNVDRVMQFLNVNPRNIPVEKPVENVKDDYDWRDDHNDDLPDLPPPPPPSPRPPTPKPPTPNAIFAYPIRSDSLEDVPPQAGSLDNGEDDEGEFDDDEFPATLASLGDIVGDDANPEEQKRLLKMLKHVKDGWARPRDLWGPYKRVKNVAGVEDMPEDSPQLFHCTSPLDVHQGGLGDCWLVSAMAALAEYPFLVRRLFRQQRLSRSGRYDVRLYDAGERKWIVITVDDSLPFEKRRGYYGNIMMASPTSDGEVWPCLLEKACAKMVGSYGNLDGGFAGVALEMLTGKPTFTFDLSEDGGMHKCRRLYCQPADETTPLVIATVPVRRQDSKENPLEYYACADPIAKKHGVAVEQTDEELWSNLLAWDNDGCIIVCSSRKDDQGVISGHAYSILRVEEVDEEVDVETGEVLKLVRIRNPHGCNEYEGRFSDNDEAWAAYPRAAEICGMCDADQHNTEDGAFWMSYAAFLCLFQMVSVNLQTCKDTKGRVQKRFDKRGTTPDDVDVLSLEMEDHRWEESS</sequence>
<evidence type="ECO:0000313" key="9">
    <source>
        <dbReference type="EMBL" id="GHP01885.1"/>
    </source>
</evidence>
<dbReference type="InterPro" id="IPR038765">
    <property type="entry name" value="Papain-like_cys_pep_sf"/>
</dbReference>
<comment type="caution">
    <text evidence="9">The sequence shown here is derived from an EMBL/GenBank/DDBJ whole genome shotgun (WGS) entry which is preliminary data.</text>
</comment>
<dbReference type="PROSITE" id="PS50203">
    <property type="entry name" value="CALPAIN_CAT"/>
    <property type="match status" value="1"/>
</dbReference>
<dbReference type="InterPro" id="IPR000169">
    <property type="entry name" value="Pept_cys_AS"/>
</dbReference>
<evidence type="ECO:0000256" key="6">
    <source>
        <dbReference type="PROSITE-ProRule" id="PRU00239"/>
    </source>
</evidence>
<evidence type="ECO:0000259" key="8">
    <source>
        <dbReference type="PROSITE" id="PS50203"/>
    </source>
</evidence>
<dbReference type="AlphaFoldDB" id="A0A830H4C4"/>
<keyword evidence="10" id="KW-1185">Reference proteome</keyword>
<feature type="active site" evidence="5 6">
    <location>
        <position position="475"/>
    </location>
</feature>
<dbReference type="Gene3D" id="3.90.70.10">
    <property type="entry name" value="Cysteine proteinases"/>
    <property type="match status" value="1"/>
</dbReference>
<gene>
    <name evidence="9" type="ORF">PPROV_000064200</name>
</gene>
<feature type="active site" evidence="5 6">
    <location>
        <position position="266"/>
    </location>
</feature>
<name>A0A830H4C4_9CHLO</name>
<dbReference type="Pfam" id="PF00648">
    <property type="entry name" value="Peptidase_C2"/>
    <property type="match status" value="1"/>
</dbReference>
<accession>A0A830H4C4</accession>
<keyword evidence="3 6" id="KW-0378">Hydrolase</keyword>
<dbReference type="PANTHER" id="PTHR10183">
    <property type="entry name" value="CALPAIN"/>
    <property type="match status" value="1"/>
</dbReference>